<sequence length="249" mass="26227">MSVEAGLHTRTAILVKEEGLARLRGAHVLLAGVGGVGGFAAEALARAGIGRITLVDHDVVAPTDLNRQLPSTLETMGEKKVEVLGRRILSINPACELTLVDRFITAETIPELVDAPRPDWLIDAIDSLNSKVGLLIAARERGIRVASSMGAGGRLDPTRLEVGDLMDSTICPLAREVRRRLHRRGQGRGIVAVWSTESPAEPLPPVPTPTGRPRAVNGTISYLPALFGMTLAGVVIQALVRGGEGGGVA</sequence>
<dbReference type="PANTHER" id="PTHR43267:SF1">
    <property type="entry name" value="TRNA THREONYLCARBAMOYLADENOSINE DEHYDRATASE"/>
    <property type="match status" value="1"/>
</dbReference>
<gene>
    <name evidence="2" type="ORF">SIID45300_01837</name>
</gene>
<dbReference type="EMBL" id="BAAFGK010000004">
    <property type="protein sequence ID" value="GAB0057508.1"/>
    <property type="molecule type" value="Genomic_DNA"/>
</dbReference>
<keyword evidence="3" id="KW-1185">Reference proteome</keyword>
<proteinExistence type="predicted"/>
<dbReference type="InterPro" id="IPR035985">
    <property type="entry name" value="Ubiquitin-activating_enz"/>
</dbReference>
<dbReference type="PANTHER" id="PTHR43267">
    <property type="entry name" value="TRNA THREONYLCARBAMOYLADENOSINE DEHYDRATASE"/>
    <property type="match status" value="1"/>
</dbReference>
<comment type="caution">
    <text evidence="2">The sequence shown here is derived from an EMBL/GenBank/DDBJ whole genome shotgun (WGS) entry which is preliminary data.</text>
</comment>
<evidence type="ECO:0000313" key="3">
    <source>
        <dbReference type="Proteomes" id="UP001628193"/>
    </source>
</evidence>
<dbReference type="SUPFAM" id="SSF69572">
    <property type="entry name" value="Activating enzymes of the ubiquitin-like proteins"/>
    <property type="match status" value="1"/>
</dbReference>
<accession>A0ABQ0C9F3</accession>
<dbReference type="CDD" id="cd00755">
    <property type="entry name" value="YgdL_like"/>
    <property type="match status" value="1"/>
</dbReference>
<evidence type="ECO:0000313" key="2">
    <source>
        <dbReference type="EMBL" id="GAB0057508.1"/>
    </source>
</evidence>
<organism evidence="2 3">
    <name type="scientific">Candidatus Magnetaquiglobus chichijimensis</name>
    <dbReference type="NCBI Taxonomy" id="3141448"/>
    <lineage>
        <taxon>Bacteria</taxon>
        <taxon>Pseudomonadati</taxon>
        <taxon>Pseudomonadota</taxon>
        <taxon>Magnetococcia</taxon>
        <taxon>Magnetococcales</taxon>
        <taxon>Candidatus Magnetaquicoccaceae</taxon>
        <taxon>Candidatus Magnetaquiglobus</taxon>
    </lineage>
</organism>
<dbReference type="Gene3D" id="3.40.50.720">
    <property type="entry name" value="NAD(P)-binding Rossmann-like Domain"/>
    <property type="match status" value="1"/>
</dbReference>
<dbReference type="RefSeq" id="WP_420905206.1">
    <property type="nucleotide sequence ID" value="NZ_BAAFGK010000004.1"/>
</dbReference>
<name>A0ABQ0C9F3_9PROT</name>
<dbReference type="Proteomes" id="UP001628193">
    <property type="component" value="Unassembled WGS sequence"/>
</dbReference>
<feature type="domain" description="THIF-type NAD/FAD binding fold" evidence="1">
    <location>
        <begin position="12"/>
        <end position="240"/>
    </location>
</feature>
<reference evidence="2 3" key="1">
    <citation type="submission" date="2024-09" db="EMBL/GenBank/DDBJ databases">
        <title>Draft genome sequence of Candidatus Magnetaquicoccaceae bacterium FCR-1.</title>
        <authorList>
            <person name="Shimoshige H."/>
            <person name="Shimamura S."/>
            <person name="Taoka A."/>
            <person name="Kobayashi H."/>
            <person name="Maekawa T."/>
        </authorList>
    </citation>
    <scope>NUCLEOTIDE SEQUENCE [LARGE SCALE GENOMIC DNA]</scope>
    <source>
        <strain evidence="2 3">FCR-1</strain>
    </source>
</reference>
<protein>
    <recommendedName>
        <fullName evidence="1">THIF-type NAD/FAD binding fold domain-containing protein</fullName>
    </recommendedName>
</protein>
<dbReference type="InterPro" id="IPR045886">
    <property type="entry name" value="ThiF/MoeB/HesA"/>
</dbReference>
<evidence type="ECO:0000259" key="1">
    <source>
        <dbReference type="Pfam" id="PF00899"/>
    </source>
</evidence>
<dbReference type="InterPro" id="IPR000594">
    <property type="entry name" value="ThiF_NAD_FAD-bd"/>
</dbReference>
<dbReference type="Pfam" id="PF00899">
    <property type="entry name" value="ThiF"/>
    <property type="match status" value="1"/>
</dbReference>